<dbReference type="OrthoDB" id="10057795at2759"/>
<dbReference type="Gene3D" id="1.20.58.60">
    <property type="match status" value="1"/>
</dbReference>
<keyword evidence="3" id="KW-1185">Reference proteome</keyword>
<evidence type="ECO:0008006" key="4">
    <source>
        <dbReference type="Google" id="ProtNLM"/>
    </source>
</evidence>
<dbReference type="EMBL" id="CAJPEX010005230">
    <property type="protein sequence ID" value="CAG0923482.1"/>
    <property type="molecule type" value="Genomic_DNA"/>
</dbReference>
<proteinExistence type="predicted"/>
<accession>A0A7R9GFX0</accession>
<reference evidence="1" key="1">
    <citation type="submission" date="2020-11" db="EMBL/GenBank/DDBJ databases">
        <authorList>
            <person name="Tran Van P."/>
        </authorList>
    </citation>
    <scope>NUCLEOTIDE SEQUENCE</scope>
</reference>
<sequence>MPASGYDNVRDLQAEWVSLFELISDSVDARSSIYQDLQAEIDSHKETHSSLTTTGLKIQQSLETPEEAAALSQRLNDVNAKWNGLKDRSAALRFPSRVGGSVIVDVSSGTCVFFFFTGSGTSDTDLHLLLVVVTPETCWESSHLRDD</sequence>
<dbReference type="SUPFAM" id="SSF46966">
    <property type="entry name" value="Spectrin repeat"/>
    <property type="match status" value="1"/>
</dbReference>
<gene>
    <name evidence="2" type="ORF">NMOB1V02_LOCUS10946</name>
    <name evidence="1" type="ORF">NMOB1V02_LOCUS8729</name>
</gene>
<dbReference type="AlphaFoldDB" id="A0A7R9GFX0"/>
<dbReference type="EMBL" id="OA887267">
    <property type="protein sequence ID" value="CAD7283330.1"/>
    <property type="molecule type" value="Genomic_DNA"/>
</dbReference>
<evidence type="ECO:0000313" key="1">
    <source>
        <dbReference type="EMBL" id="CAD7281075.1"/>
    </source>
</evidence>
<evidence type="ECO:0000313" key="2">
    <source>
        <dbReference type="EMBL" id="CAD7283330.1"/>
    </source>
</evidence>
<organism evidence="1">
    <name type="scientific">Notodromas monacha</name>
    <dbReference type="NCBI Taxonomy" id="399045"/>
    <lineage>
        <taxon>Eukaryota</taxon>
        <taxon>Metazoa</taxon>
        <taxon>Ecdysozoa</taxon>
        <taxon>Arthropoda</taxon>
        <taxon>Crustacea</taxon>
        <taxon>Oligostraca</taxon>
        <taxon>Ostracoda</taxon>
        <taxon>Podocopa</taxon>
        <taxon>Podocopida</taxon>
        <taxon>Cypridocopina</taxon>
        <taxon>Cypridoidea</taxon>
        <taxon>Cyprididae</taxon>
        <taxon>Notodromas</taxon>
    </lineage>
</organism>
<protein>
    <recommendedName>
        <fullName evidence="4">Dystrophin</fullName>
    </recommendedName>
</protein>
<dbReference type="EMBL" id="CAJPEX010002601">
    <property type="protein sequence ID" value="CAG0921227.1"/>
    <property type="molecule type" value="Genomic_DNA"/>
</dbReference>
<name>A0A7R9GFX0_9CRUS</name>
<evidence type="ECO:0000313" key="3">
    <source>
        <dbReference type="Proteomes" id="UP000678499"/>
    </source>
</evidence>
<dbReference type="EMBL" id="OA884638">
    <property type="protein sequence ID" value="CAD7281075.1"/>
    <property type="molecule type" value="Genomic_DNA"/>
</dbReference>
<dbReference type="Proteomes" id="UP000678499">
    <property type="component" value="Unassembled WGS sequence"/>
</dbReference>